<sequence length="427" mass="48972">MKDKMMIERQNSGVLGPKRLGDFLLPLQVTLLVFSGLLVMQMSRPTTLEASEERNLLASRPRRLRQTPTVIASHIDYKRKRAVIDALQKLYEGSTLDKAYVQELLKDGKQLLSQSDTIYHISLPTIGLEEDAEASKKGITVVGDIHGDFFNMIHLFKINGFPSLGRPYIFNGDFTDRGDQSLQCLLGLLLIKRYCNECIHLHTGNHETWMFYTETLKTQVTEVYDWKTYQLVREVLLQLPLGAIVDGRIFVVHGGIPMNGFNLNDLRHYQRGLDVDDQSKEGYLFRRSVWSDPESDDDDDEKDDDDDDFFTKEQVSTRAAERIARYDFEIDEENDDDRGWYTSATTKGFLEKNGLEYVVRAHQSVSAGFRYHHDGKVLTIHSFPKKATDSGAYLNIYSNDRSMNVEQFAGVKHTSINHQSKLDWRAL</sequence>
<evidence type="ECO:0000256" key="2">
    <source>
        <dbReference type="ARBA" id="ARBA00022723"/>
    </source>
</evidence>
<dbReference type="InterPro" id="IPR004843">
    <property type="entry name" value="Calcineurin-like_PHP"/>
</dbReference>
<dbReference type="InterPro" id="IPR006186">
    <property type="entry name" value="Ser/Thr-sp_prot-phosphatase"/>
</dbReference>
<evidence type="ECO:0000256" key="1">
    <source>
        <dbReference type="ARBA" id="ARBA00001936"/>
    </source>
</evidence>
<keyword evidence="2" id="KW-0479">Metal-binding</keyword>
<dbReference type="AlphaFoldDB" id="A0AAD2FMW9"/>
<comment type="cofactor">
    <cofactor evidence="1">
        <name>Mn(2+)</name>
        <dbReference type="ChEBI" id="CHEBI:29035"/>
    </cofactor>
</comment>
<dbReference type="SUPFAM" id="SSF56300">
    <property type="entry name" value="Metallo-dependent phosphatases"/>
    <property type="match status" value="1"/>
</dbReference>
<name>A0AAD2FMW9_9STRA</name>
<dbReference type="InterPro" id="IPR029052">
    <property type="entry name" value="Metallo-depent_PP-like"/>
</dbReference>
<reference evidence="5" key="1">
    <citation type="submission" date="2023-08" db="EMBL/GenBank/DDBJ databases">
        <authorList>
            <person name="Audoor S."/>
            <person name="Bilcke G."/>
        </authorList>
    </citation>
    <scope>NUCLEOTIDE SEQUENCE</scope>
</reference>
<organism evidence="5 6">
    <name type="scientific">Cylindrotheca closterium</name>
    <dbReference type="NCBI Taxonomy" id="2856"/>
    <lineage>
        <taxon>Eukaryota</taxon>
        <taxon>Sar</taxon>
        <taxon>Stramenopiles</taxon>
        <taxon>Ochrophyta</taxon>
        <taxon>Bacillariophyta</taxon>
        <taxon>Bacillariophyceae</taxon>
        <taxon>Bacillariophycidae</taxon>
        <taxon>Bacillariales</taxon>
        <taxon>Bacillariaceae</taxon>
        <taxon>Cylindrotheca</taxon>
    </lineage>
</organism>
<dbReference type="SMART" id="SM00156">
    <property type="entry name" value="PP2Ac"/>
    <property type="match status" value="1"/>
</dbReference>
<evidence type="ECO:0000313" key="5">
    <source>
        <dbReference type="EMBL" id="CAJ1946588.1"/>
    </source>
</evidence>
<proteinExistence type="predicted"/>
<accession>A0AAD2FMW9</accession>
<dbReference type="PANTHER" id="PTHR45668:SF5">
    <property type="entry name" value="SERINE_THREONINE-PROTEIN PHOSPHATASE 5"/>
    <property type="match status" value="1"/>
</dbReference>
<feature type="domain" description="Serine/threonine specific protein phosphatases" evidence="4">
    <location>
        <begin position="96"/>
        <end position="412"/>
    </location>
</feature>
<gene>
    <name evidence="5" type="ORF">CYCCA115_LOCUS10730</name>
</gene>
<dbReference type="GO" id="GO:0016787">
    <property type="term" value="F:hydrolase activity"/>
    <property type="evidence" value="ECO:0007669"/>
    <property type="project" value="InterPro"/>
</dbReference>
<evidence type="ECO:0000313" key="6">
    <source>
        <dbReference type="Proteomes" id="UP001295423"/>
    </source>
</evidence>
<comment type="caution">
    <text evidence="5">The sequence shown here is derived from an EMBL/GenBank/DDBJ whole genome shotgun (WGS) entry which is preliminary data.</text>
</comment>
<dbReference type="GO" id="GO:0046872">
    <property type="term" value="F:metal ion binding"/>
    <property type="evidence" value="ECO:0007669"/>
    <property type="project" value="UniProtKB-KW"/>
</dbReference>
<protein>
    <recommendedName>
        <fullName evidence="4">Serine/threonine specific protein phosphatases domain-containing protein</fullName>
    </recommendedName>
</protein>
<dbReference type="Gene3D" id="3.60.21.10">
    <property type="match status" value="1"/>
</dbReference>
<dbReference type="Pfam" id="PF00149">
    <property type="entry name" value="Metallophos"/>
    <property type="match status" value="1"/>
</dbReference>
<dbReference type="InterPro" id="IPR051134">
    <property type="entry name" value="PPP_phosphatase"/>
</dbReference>
<evidence type="ECO:0000256" key="3">
    <source>
        <dbReference type="ARBA" id="ARBA00023211"/>
    </source>
</evidence>
<keyword evidence="3" id="KW-0464">Manganese</keyword>
<dbReference type="PRINTS" id="PR00114">
    <property type="entry name" value="STPHPHTASE"/>
</dbReference>
<dbReference type="PANTHER" id="PTHR45668">
    <property type="entry name" value="SERINE/THREONINE-PROTEIN PHOSPHATASE 5-RELATED"/>
    <property type="match status" value="1"/>
</dbReference>
<dbReference type="Proteomes" id="UP001295423">
    <property type="component" value="Unassembled WGS sequence"/>
</dbReference>
<keyword evidence="6" id="KW-1185">Reference proteome</keyword>
<dbReference type="EMBL" id="CAKOGP040001714">
    <property type="protein sequence ID" value="CAJ1946588.1"/>
    <property type="molecule type" value="Genomic_DNA"/>
</dbReference>
<evidence type="ECO:0000259" key="4">
    <source>
        <dbReference type="SMART" id="SM00156"/>
    </source>
</evidence>